<dbReference type="InterPro" id="IPR036010">
    <property type="entry name" value="2Fe-2S_ferredoxin-like_sf"/>
</dbReference>
<evidence type="ECO:0000256" key="2">
    <source>
        <dbReference type="ARBA" id="ARBA00022714"/>
    </source>
</evidence>
<dbReference type="SUPFAM" id="SSF52343">
    <property type="entry name" value="Ferredoxin reductase-like, C-terminal NADP-linked domain"/>
    <property type="match status" value="1"/>
</dbReference>
<keyword evidence="5" id="KW-0408">Iron</keyword>
<sequence>MSITETLQVRVKSITWEAEGILSYELWPVAPHKELPPFEAGAHIDVHLPNGLIRNYSLFNSPQERHRYLIGVNKDPQSRGGSRYLHEVLRPGDTLTVSAPRNNFPLDEAAASSVFIAGGIGITPVLGMIRRLQALGRPWQLFYAARTRKNAAFVETLQALRDDAGATLQLSFDREPGASMLDIPAITNALPAGAHVYCCGPLPMLDAFEQATAGLPPERVHREYFAARESAATAGGFTVELVRSGRSIEVASGQTILDCLLNAGIEPPYSCQEGICGTCEVRVLAGLPDHRDLVLSEAEKASNQRMMICCSGAKGSKLVLDL</sequence>
<dbReference type="GO" id="GO:0016491">
    <property type="term" value="F:oxidoreductase activity"/>
    <property type="evidence" value="ECO:0007669"/>
    <property type="project" value="UniProtKB-KW"/>
</dbReference>
<dbReference type="InterPro" id="IPR039261">
    <property type="entry name" value="FNR_nucleotide-bd"/>
</dbReference>
<dbReference type="GO" id="GO:0046872">
    <property type="term" value="F:metal ion binding"/>
    <property type="evidence" value="ECO:0007669"/>
    <property type="project" value="UniProtKB-KW"/>
</dbReference>
<evidence type="ECO:0000256" key="4">
    <source>
        <dbReference type="ARBA" id="ARBA00023002"/>
    </source>
</evidence>
<name>A0A0C4YJI4_9BURK</name>
<dbReference type="PROSITE" id="PS51085">
    <property type="entry name" value="2FE2S_FER_2"/>
    <property type="match status" value="1"/>
</dbReference>
<dbReference type="InterPro" id="IPR001433">
    <property type="entry name" value="OxRdtase_FAD/NAD-bd"/>
</dbReference>
<feature type="domain" description="2Fe-2S ferredoxin-type" evidence="7">
    <location>
        <begin position="237"/>
        <end position="322"/>
    </location>
</feature>
<dbReference type="Pfam" id="PF00175">
    <property type="entry name" value="NAD_binding_1"/>
    <property type="match status" value="1"/>
</dbReference>
<protein>
    <submittedName>
        <fullName evidence="9">Flavodoxin reductases (Ferredoxin-NADPH reductases) family 1</fullName>
        <ecNumber evidence="9">1.14.13.-</ecNumber>
    </submittedName>
</protein>
<feature type="domain" description="FAD-binding FR-type" evidence="8">
    <location>
        <begin position="4"/>
        <end position="107"/>
    </location>
</feature>
<dbReference type="SUPFAM" id="SSF63380">
    <property type="entry name" value="Riboflavin synthase domain-like"/>
    <property type="match status" value="1"/>
</dbReference>
<organism evidence="9 10">
    <name type="scientific">Cupriavidus basilensis</name>
    <dbReference type="NCBI Taxonomy" id="68895"/>
    <lineage>
        <taxon>Bacteria</taxon>
        <taxon>Pseudomonadati</taxon>
        <taxon>Pseudomonadota</taxon>
        <taxon>Betaproteobacteria</taxon>
        <taxon>Burkholderiales</taxon>
        <taxon>Burkholderiaceae</taxon>
        <taxon>Cupriavidus</taxon>
    </lineage>
</organism>
<proteinExistence type="predicted"/>
<dbReference type="Gene3D" id="2.40.30.10">
    <property type="entry name" value="Translation factors"/>
    <property type="match status" value="1"/>
</dbReference>
<evidence type="ECO:0000313" key="9">
    <source>
        <dbReference type="EMBL" id="AJG23163.1"/>
    </source>
</evidence>
<dbReference type="PROSITE" id="PS00197">
    <property type="entry name" value="2FE2S_FER_1"/>
    <property type="match status" value="1"/>
</dbReference>
<dbReference type="GO" id="GO:0051537">
    <property type="term" value="F:2 iron, 2 sulfur cluster binding"/>
    <property type="evidence" value="ECO:0007669"/>
    <property type="project" value="UniProtKB-KW"/>
</dbReference>
<evidence type="ECO:0000256" key="5">
    <source>
        <dbReference type="ARBA" id="ARBA00023004"/>
    </source>
</evidence>
<evidence type="ECO:0000256" key="1">
    <source>
        <dbReference type="ARBA" id="ARBA00022630"/>
    </source>
</evidence>
<dbReference type="PROSITE" id="PS51384">
    <property type="entry name" value="FAD_FR"/>
    <property type="match status" value="1"/>
</dbReference>
<dbReference type="OrthoDB" id="544091at2"/>
<dbReference type="PRINTS" id="PR00409">
    <property type="entry name" value="PHDIOXRDTASE"/>
</dbReference>
<keyword evidence="6" id="KW-0411">Iron-sulfur</keyword>
<dbReference type="Pfam" id="PF00111">
    <property type="entry name" value="Fer2"/>
    <property type="match status" value="1"/>
</dbReference>
<dbReference type="SUPFAM" id="SSF54292">
    <property type="entry name" value="2Fe-2S ferredoxin-like"/>
    <property type="match status" value="1"/>
</dbReference>
<dbReference type="CDD" id="cd06185">
    <property type="entry name" value="PDR_like"/>
    <property type="match status" value="1"/>
</dbReference>
<keyword evidence="3" id="KW-0479">Metal-binding</keyword>
<evidence type="ECO:0000256" key="6">
    <source>
        <dbReference type="ARBA" id="ARBA00023014"/>
    </source>
</evidence>
<dbReference type="CDD" id="cd00207">
    <property type="entry name" value="fer2"/>
    <property type="match status" value="1"/>
</dbReference>
<dbReference type="Gene3D" id="3.10.20.30">
    <property type="match status" value="1"/>
</dbReference>
<reference evidence="9 10" key="1">
    <citation type="journal article" date="2015" name="Genome Announc.">
        <title>Complete Genome Sequence of Cupriavidus basilensis 4G11, Isolated from the Oak Ridge Field Research Center Site.</title>
        <authorList>
            <person name="Ray J."/>
            <person name="Waters R.J."/>
            <person name="Skerker J.M."/>
            <person name="Kuehl J.V."/>
            <person name="Price M.N."/>
            <person name="Huang J."/>
            <person name="Chakraborty R."/>
            <person name="Arkin A.P."/>
            <person name="Deutschbauer A."/>
        </authorList>
    </citation>
    <scope>NUCLEOTIDE SEQUENCE [LARGE SCALE GENOMIC DNA]</scope>
    <source>
        <strain evidence="9">4G11</strain>
    </source>
</reference>
<dbReference type="Proteomes" id="UP000031843">
    <property type="component" value="Chromosome secondary"/>
</dbReference>
<dbReference type="PANTHER" id="PTHR47354:SF1">
    <property type="entry name" value="CARNITINE MONOOXYGENASE REDUCTASE SUBUNIT"/>
    <property type="match status" value="1"/>
</dbReference>
<dbReference type="AlphaFoldDB" id="A0A0C4YJI4"/>
<keyword evidence="10" id="KW-1185">Reference proteome</keyword>
<dbReference type="PANTHER" id="PTHR47354">
    <property type="entry name" value="NADH OXIDOREDUCTASE HCR"/>
    <property type="match status" value="1"/>
</dbReference>
<keyword evidence="2" id="KW-0001">2Fe-2S</keyword>
<evidence type="ECO:0000259" key="8">
    <source>
        <dbReference type="PROSITE" id="PS51384"/>
    </source>
</evidence>
<evidence type="ECO:0000259" key="7">
    <source>
        <dbReference type="PROSITE" id="PS51085"/>
    </source>
</evidence>
<dbReference type="InterPro" id="IPR001041">
    <property type="entry name" value="2Fe-2S_ferredoxin-type"/>
</dbReference>
<dbReference type="InterPro" id="IPR017927">
    <property type="entry name" value="FAD-bd_FR_type"/>
</dbReference>
<dbReference type="InterPro" id="IPR006058">
    <property type="entry name" value="2Fe2S_fd_BS"/>
</dbReference>
<evidence type="ECO:0000256" key="3">
    <source>
        <dbReference type="ARBA" id="ARBA00022723"/>
    </source>
</evidence>
<dbReference type="RefSeq" id="WP_043354864.1">
    <property type="nucleotide sequence ID" value="NZ_CP010537.1"/>
</dbReference>
<evidence type="ECO:0000313" key="10">
    <source>
        <dbReference type="Proteomes" id="UP000031843"/>
    </source>
</evidence>
<dbReference type="EMBL" id="CP010537">
    <property type="protein sequence ID" value="AJG23163.1"/>
    <property type="molecule type" value="Genomic_DNA"/>
</dbReference>
<dbReference type="EC" id="1.14.13.-" evidence="9"/>
<accession>A0A0C4YJI4</accession>
<dbReference type="InterPro" id="IPR012675">
    <property type="entry name" value="Beta-grasp_dom_sf"/>
</dbReference>
<dbReference type="KEGG" id="cbw:RR42_s1575"/>
<keyword evidence="4 9" id="KW-0560">Oxidoreductase</keyword>
<dbReference type="Gene3D" id="3.40.50.80">
    <property type="entry name" value="Nucleotide-binding domain of ferredoxin-NADP reductase (FNR) module"/>
    <property type="match status" value="1"/>
</dbReference>
<dbReference type="InterPro" id="IPR017938">
    <property type="entry name" value="Riboflavin_synthase-like_b-brl"/>
</dbReference>
<gene>
    <name evidence="9" type="ORF">RR42_s1575</name>
</gene>
<dbReference type="InterPro" id="IPR050415">
    <property type="entry name" value="MRET"/>
</dbReference>
<dbReference type="STRING" id="68895.RR42_s1575"/>
<keyword evidence="1" id="KW-0285">Flavoprotein</keyword>